<dbReference type="GO" id="GO:0046872">
    <property type="term" value="F:metal ion binding"/>
    <property type="evidence" value="ECO:0007669"/>
    <property type="project" value="UniProtKB-KW"/>
</dbReference>
<protein>
    <recommendedName>
        <fullName evidence="5">5-formyltetrahydrofolate cyclo-ligase</fullName>
        <ecNumber evidence="5">6.3.3.2</ecNumber>
    </recommendedName>
</protein>
<evidence type="ECO:0000313" key="7">
    <source>
        <dbReference type="EMBL" id="TCO12475.1"/>
    </source>
</evidence>
<evidence type="ECO:0000256" key="1">
    <source>
        <dbReference type="ARBA" id="ARBA00010638"/>
    </source>
</evidence>
<keyword evidence="8" id="KW-1185">Reference proteome</keyword>
<keyword evidence="3 4" id="KW-0067">ATP-binding</keyword>
<keyword evidence="5" id="KW-0460">Magnesium</keyword>
<dbReference type="GO" id="GO:0035999">
    <property type="term" value="P:tetrahydrofolate interconversion"/>
    <property type="evidence" value="ECO:0007669"/>
    <property type="project" value="TreeGrafter"/>
</dbReference>
<dbReference type="Proteomes" id="UP000294881">
    <property type="component" value="Unassembled WGS sequence"/>
</dbReference>
<name>A0A4R2GU61_9HYPH</name>
<gene>
    <name evidence="7" type="ORF">EV666_109122</name>
</gene>
<organism evidence="7 8">
    <name type="scientific">Camelimonas lactis</name>
    <dbReference type="NCBI Taxonomy" id="659006"/>
    <lineage>
        <taxon>Bacteria</taxon>
        <taxon>Pseudomonadati</taxon>
        <taxon>Pseudomonadota</taxon>
        <taxon>Alphaproteobacteria</taxon>
        <taxon>Hyphomicrobiales</taxon>
        <taxon>Chelatococcaceae</taxon>
        <taxon>Camelimonas</taxon>
    </lineage>
</organism>
<dbReference type="PANTHER" id="PTHR23407:SF1">
    <property type="entry name" value="5-FORMYLTETRAHYDROFOLATE CYCLO-LIGASE"/>
    <property type="match status" value="1"/>
</dbReference>
<evidence type="ECO:0000256" key="5">
    <source>
        <dbReference type="RuleBase" id="RU361279"/>
    </source>
</evidence>
<feature type="region of interest" description="Disordered" evidence="6">
    <location>
        <begin position="1"/>
        <end position="34"/>
    </location>
</feature>
<dbReference type="AlphaFoldDB" id="A0A4R2GU61"/>
<accession>A0A4R2GU61</accession>
<dbReference type="GO" id="GO:0009396">
    <property type="term" value="P:folic acid-containing compound biosynthetic process"/>
    <property type="evidence" value="ECO:0007669"/>
    <property type="project" value="TreeGrafter"/>
</dbReference>
<dbReference type="PIRSF" id="PIRSF006806">
    <property type="entry name" value="FTHF_cligase"/>
    <property type="match status" value="1"/>
</dbReference>
<dbReference type="InterPro" id="IPR024185">
    <property type="entry name" value="FTHF_cligase-like_sf"/>
</dbReference>
<sequence>MTQPSANPAAPQEAALTSATRTSAASTSADSTPKALLRGRARAIRDAVAPAERDAASRAIAARFMTHVGDFHIGGVVSAYWPIRSEIDPLPLLQALAAAGFATSLPVVAHPTLIFRLWRPGDPLVDAGFGTRGPGAEAPECSPSLALVPCLAFDRSGGRLGYGAGHFDRALERLRAAGPVQAVALAFAAQEVASAFSEAHDQPLDAIVTERELIRPSRA</sequence>
<reference evidence="7 8" key="1">
    <citation type="submission" date="2019-03" db="EMBL/GenBank/DDBJ databases">
        <title>Genomic Encyclopedia of Type Strains, Phase IV (KMG-IV): sequencing the most valuable type-strain genomes for metagenomic binning, comparative biology and taxonomic classification.</title>
        <authorList>
            <person name="Goeker M."/>
        </authorList>
    </citation>
    <scope>NUCLEOTIDE SEQUENCE [LARGE SCALE GENOMIC DNA]</scope>
    <source>
        <strain evidence="7 8">DSM 22958</strain>
    </source>
</reference>
<evidence type="ECO:0000256" key="3">
    <source>
        <dbReference type="ARBA" id="ARBA00022840"/>
    </source>
</evidence>
<dbReference type="GO" id="GO:0005524">
    <property type="term" value="F:ATP binding"/>
    <property type="evidence" value="ECO:0007669"/>
    <property type="project" value="UniProtKB-KW"/>
</dbReference>
<feature type="binding site" evidence="4">
    <location>
        <begin position="34"/>
        <end position="38"/>
    </location>
    <ligand>
        <name>ATP</name>
        <dbReference type="ChEBI" id="CHEBI:30616"/>
    </ligand>
</feature>
<dbReference type="Gene3D" id="3.40.50.10420">
    <property type="entry name" value="NagB/RpiA/CoA transferase-like"/>
    <property type="match status" value="1"/>
</dbReference>
<comment type="cofactor">
    <cofactor evidence="5">
        <name>Mg(2+)</name>
        <dbReference type="ChEBI" id="CHEBI:18420"/>
    </cofactor>
</comment>
<comment type="similarity">
    <text evidence="1 5">Belongs to the 5-formyltetrahydrofolate cyclo-ligase family.</text>
</comment>
<comment type="catalytic activity">
    <reaction evidence="5">
        <text>(6S)-5-formyl-5,6,7,8-tetrahydrofolate + ATP = (6R)-5,10-methenyltetrahydrofolate + ADP + phosphate</text>
        <dbReference type="Rhea" id="RHEA:10488"/>
        <dbReference type="ChEBI" id="CHEBI:30616"/>
        <dbReference type="ChEBI" id="CHEBI:43474"/>
        <dbReference type="ChEBI" id="CHEBI:57455"/>
        <dbReference type="ChEBI" id="CHEBI:57457"/>
        <dbReference type="ChEBI" id="CHEBI:456216"/>
        <dbReference type="EC" id="6.3.3.2"/>
    </reaction>
</comment>
<keyword evidence="5" id="KW-0479">Metal-binding</keyword>
<evidence type="ECO:0000313" key="8">
    <source>
        <dbReference type="Proteomes" id="UP000294881"/>
    </source>
</evidence>
<feature type="binding site" evidence="4">
    <location>
        <position position="86"/>
    </location>
    <ligand>
        <name>substrate</name>
    </ligand>
</feature>
<keyword evidence="7" id="KW-0436">Ligase</keyword>
<comment type="caution">
    <text evidence="7">The sequence shown here is derived from an EMBL/GenBank/DDBJ whole genome shotgun (WGS) entry which is preliminary data.</text>
</comment>
<dbReference type="PANTHER" id="PTHR23407">
    <property type="entry name" value="ATPASE INHIBITOR/5-FORMYLTETRAHYDROFOLATE CYCLO-LIGASE"/>
    <property type="match status" value="1"/>
</dbReference>
<evidence type="ECO:0000256" key="2">
    <source>
        <dbReference type="ARBA" id="ARBA00022741"/>
    </source>
</evidence>
<dbReference type="EMBL" id="SLWL01000009">
    <property type="protein sequence ID" value="TCO12475.1"/>
    <property type="molecule type" value="Genomic_DNA"/>
</dbReference>
<proteinExistence type="inferred from homology"/>
<dbReference type="RefSeq" id="WP_132007695.1">
    <property type="nucleotide sequence ID" value="NZ_JBHUNN010000002.1"/>
</dbReference>
<keyword evidence="2 4" id="KW-0547">Nucleotide-binding</keyword>
<dbReference type="SUPFAM" id="SSF100950">
    <property type="entry name" value="NagB/RpiA/CoA transferase-like"/>
    <property type="match status" value="1"/>
</dbReference>
<feature type="compositionally biased region" description="Low complexity" evidence="6">
    <location>
        <begin position="14"/>
        <end position="32"/>
    </location>
</feature>
<dbReference type="GO" id="GO:0030272">
    <property type="term" value="F:5-formyltetrahydrofolate cyclo-ligase activity"/>
    <property type="evidence" value="ECO:0007669"/>
    <property type="project" value="UniProtKB-EC"/>
</dbReference>
<evidence type="ECO:0000256" key="4">
    <source>
        <dbReference type="PIRSR" id="PIRSR006806-1"/>
    </source>
</evidence>
<evidence type="ECO:0000256" key="6">
    <source>
        <dbReference type="SAM" id="MobiDB-lite"/>
    </source>
</evidence>
<dbReference type="InterPro" id="IPR002698">
    <property type="entry name" value="FTHF_cligase"/>
</dbReference>
<dbReference type="OrthoDB" id="9801938at2"/>
<dbReference type="Pfam" id="PF01812">
    <property type="entry name" value="5-FTHF_cyc-lig"/>
    <property type="match status" value="1"/>
</dbReference>
<dbReference type="EC" id="6.3.3.2" evidence="5"/>
<dbReference type="NCBIfam" id="TIGR02727">
    <property type="entry name" value="MTHFS_bact"/>
    <property type="match status" value="1"/>
</dbReference>
<dbReference type="InterPro" id="IPR037171">
    <property type="entry name" value="NagB/RpiA_transferase-like"/>
</dbReference>